<accession>A0A5C6CWQ6</accession>
<organism evidence="1 2">
    <name type="scientific">Novipirellula galeiformis</name>
    <dbReference type="NCBI Taxonomy" id="2528004"/>
    <lineage>
        <taxon>Bacteria</taxon>
        <taxon>Pseudomonadati</taxon>
        <taxon>Planctomycetota</taxon>
        <taxon>Planctomycetia</taxon>
        <taxon>Pirellulales</taxon>
        <taxon>Pirellulaceae</taxon>
        <taxon>Novipirellula</taxon>
    </lineage>
</organism>
<gene>
    <name evidence="1" type="ORF">Pla52o_09080</name>
</gene>
<evidence type="ECO:0000313" key="1">
    <source>
        <dbReference type="EMBL" id="TWU27049.1"/>
    </source>
</evidence>
<proteinExistence type="predicted"/>
<sequence>MRGEGLSINTFLYAMERRSDESNLFSLETSFHCLQNKRRDV</sequence>
<protein>
    <submittedName>
        <fullName evidence="1">Uncharacterized protein</fullName>
    </submittedName>
</protein>
<dbReference type="AlphaFoldDB" id="A0A5C6CWQ6"/>
<reference evidence="1 2" key="1">
    <citation type="submission" date="2019-02" db="EMBL/GenBank/DDBJ databases">
        <title>Deep-cultivation of Planctomycetes and their phenomic and genomic characterization uncovers novel biology.</title>
        <authorList>
            <person name="Wiegand S."/>
            <person name="Jogler M."/>
            <person name="Boedeker C."/>
            <person name="Pinto D."/>
            <person name="Vollmers J."/>
            <person name="Rivas-Marin E."/>
            <person name="Kohn T."/>
            <person name="Peeters S.H."/>
            <person name="Heuer A."/>
            <person name="Rast P."/>
            <person name="Oberbeckmann S."/>
            <person name="Bunk B."/>
            <person name="Jeske O."/>
            <person name="Meyerdierks A."/>
            <person name="Storesund J.E."/>
            <person name="Kallscheuer N."/>
            <person name="Luecker S."/>
            <person name="Lage O.M."/>
            <person name="Pohl T."/>
            <person name="Merkel B.J."/>
            <person name="Hornburger P."/>
            <person name="Mueller R.-W."/>
            <person name="Bruemmer F."/>
            <person name="Labrenz M."/>
            <person name="Spormann A.M."/>
            <person name="Op Den Camp H."/>
            <person name="Overmann J."/>
            <person name="Amann R."/>
            <person name="Jetten M.S.M."/>
            <person name="Mascher T."/>
            <person name="Medema M.H."/>
            <person name="Devos D.P."/>
            <person name="Kaster A.-K."/>
            <person name="Ovreas L."/>
            <person name="Rohde M."/>
            <person name="Galperin M.Y."/>
            <person name="Jogler C."/>
        </authorList>
    </citation>
    <scope>NUCLEOTIDE SEQUENCE [LARGE SCALE GENOMIC DNA]</scope>
    <source>
        <strain evidence="1 2">Pla52o</strain>
    </source>
</reference>
<name>A0A5C6CWQ6_9BACT</name>
<comment type="caution">
    <text evidence="1">The sequence shown here is derived from an EMBL/GenBank/DDBJ whole genome shotgun (WGS) entry which is preliminary data.</text>
</comment>
<evidence type="ECO:0000313" key="2">
    <source>
        <dbReference type="Proteomes" id="UP000316304"/>
    </source>
</evidence>
<dbReference type="Proteomes" id="UP000316304">
    <property type="component" value="Unassembled WGS sequence"/>
</dbReference>
<dbReference type="EMBL" id="SJPT01000001">
    <property type="protein sequence ID" value="TWU27049.1"/>
    <property type="molecule type" value="Genomic_DNA"/>
</dbReference>
<keyword evidence="2" id="KW-1185">Reference proteome</keyword>